<reference evidence="1" key="1">
    <citation type="submission" date="2022-03" db="EMBL/GenBank/DDBJ databases">
        <authorList>
            <person name="Sayadi A."/>
        </authorList>
    </citation>
    <scope>NUCLEOTIDE SEQUENCE</scope>
</reference>
<evidence type="ECO:0000313" key="2">
    <source>
        <dbReference type="Proteomes" id="UP001152888"/>
    </source>
</evidence>
<keyword evidence="2" id="KW-1185">Reference proteome</keyword>
<protein>
    <submittedName>
        <fullName evidence="1">Uncharacterized protein</fullName>
    </submittedName>
</protein>
<proteinExistence type="predicted"/>
<evidence type="ECO:0000313" key="1">
    <source>
        <dbReference type="EMBL" id="CAH1998138.1"/>
    </source>
</evidence>
<dbReference type="AlphaFoldDB" id="A0A9P0LL15"/>
<dbReference type="Proteomes" id="UP001152888">
    <property type="component" value="Unassembled WGS sequence"/>
</dbReference>
<gene>
    <name evidence="1" type="ORF">ACAOBT_LOCUS24178</name>
</gene>
<dbReference type="EMBL" id="CAKOFQ010007315">
    <property type="protein sequence ID" value="CAH1998138.1"/>
    <property type="molecule type" value="Genomic_DNA"/>
</dbReference>
<accession>A0A9P0LL15</accession>
<comment type="caution">
    <text evidence="1">The sequence shown here is derived from an EMBL/GenBank/DDBJ whole genome shotgun (WGS) entry which is preliminary data.</text>
</comment>
<name>A0A9P0LL15_ACAOB</name>
<organism evidence="1 2">
    <name type="scientific">Acanthoscelides obtectus</name>
    <name type="common">Bean weevil</name>
    <name type="synonym">Bruchus obtectus</name>
    <dbReference type="NCBI Taxonomy" id="200917"/>
    <lineage>
        <taxon>Eukaryota</taxon>
        <taxon>Metazoa</taxon>
        <taxon>Ecdysozoa</taxon>
        <taxon>Arthropoda</taxon>
        <taxon>Hexapoda</taxon>
        <taxon>Insecta</taxon>
        <taxon>Pterygota</taxon>
        <taxon>Neoptera</taxon>
        <taxon>Endopterygota</taxon>
        <taxon>Coleoptera</taxon>
        <taxon>Polyphaga</taxon>
        <taxon>Cucujiformia</taxon>
        <taxon>Chrysomeloidea</taxon>
        <taxon>Chrysomelidae</taxon>
        <taxon>Bruchinae</taxon>
        <taxon>Bruchini</taxon>
        <taxon>Acanthoscelides</taxon>
    </lineage>
</organism>
<sequence>MTVECFGHHHYLEHFKKNVETTLLLETVVTIVYNIA</sequence>